<dbReference type="SUPFAM" id="SSF53448">
    <property type="entry name" value="Nucleotide-diphospho-sugar transferases"/>
    <property type="match status" value="1"/>
</dbReference>
<dbReference type="Proteomes" id="UP000051012">
    <property type="component" value="Unassembled WGS sequence"/>
</dbReference>
<dbReference type="AlphaFoldDB" id="A0A0S7YIM6"/>
<dbReference type="InterPro" id="IPR005908">
    <property type="entry name" value="G1P_thy_trans_l"/>
</dbReference>
<comment type="caution">
    <text evidence="2">The sequence shown here is derived from an EMBL/GenBank/DDBJ whole genome shotgun (WGS) entry which is preliminary data.</text>
</comment>
<dbReference type="InterPro" id="IPR029044">
    <property type="entry name" value="Nucleotide-diphossugar_trans"/>
</dbReference>
<keyword evidence="2" id="KW-0808">Transferase</keyword>
<evidence type="ECO:0000313" key="3">
    <source>
        <dbReference type="Proteomes" id="UP000051012"/>
    </source>
</evidence>
<dbReference type="Gene3D" id="2.160.10.10">
    <property type="entry name" value="Hexapeptide repeat proteins"/>
    <property type="match status" value="1"/>
</dbReference>
<proteinExistence type="predicted"/>
<dbReference type="Gene3D" id="3.90.550.10">
    <property type="entry name" value="Spore Coat Polysaccharide Biosynthesis Protein SpsA, Chain A"/>
    <property type="match status" value="1"/>
</dbReference>
<feature type="domain" description="Nucleotidyl transferase" evidence="1">
    <location>
        <begin position="2"/>
        <end position="235"/>
    </location>
</feature>
<dbReference type="Pfam" id="PF00483">
    <property type="entry name" value="NTP_transferase"/>
    <property type="match status" value="1"/>
</dbReference>
<dbReference type="EMBL" id="LJNI01000005">
    <property type="protein sequence ID" value="KPJ74394.1"/>
    <property type="molecule type" value="Genomic_DNA"/>
</dbReference>
<dbReference type="NCBIfam" id="TIGR01208">
    <property type="entry name" value="rmlA_long"/>
    <property type="match status" value="1"/>
</dbReference>
<dbReference type="GO" id="GO:0016740">
    <property type="term" value="F:transferase activity"/>
    <property type="evidence" value="ECO:0007669"/>
    <property type="project" value="UniProtKB-KW"/>
</dbReference>
<evidence type="ECO:0000313" key="2">
    <source>
        <dbReference type="EMBL" id="KPJ74394.1"/>
    </source>
</evidence>
<gene>
    <name evidence="2" type="ORF">AMJ52_00645</name>
</gene>
<evidence type="ECO:0000259" key="1">
    <source>
        <dbReference type="Pfam" id="PF00483"/>
    </source>
</evidence>
<organism evidence="2 3">
    <name type="scientific">candidate division TA06 bacterium DG_78</name>
    <dbReference type="NCBI Taxonomy" id="1703772"/>
    <lineage>
        <taxon>Bacteria</taxon>
        <taxon>Bacteria division TA06</taxon>
    </lineage>
</organism>
<accession>A0A0S7YIM6</accession>
<dbReference type="InterPro" id="IPR005835">
    <property type="entry name" value="NTP_transferase_dom"/>
</dbReference>
<reference evidence="2 3" key="1">
    <citation type="journal article" date="2015" name="Microbiome">
        <title>Genomic resolution of linkages in carbon, nitrogen, and sulfur cycling among widespread estuary sediment bacteria.</title>
        <authorList>
            <person name="Baker B.J."/>
            <person name="Lazar C.S."/>
            <person name="Teske A.P."/>
            <person name="Dick G.J."/>
        </authorList>
    </citation>
    <scope>NUCLEOTIDE SEQUENCE [LARGE SCALE GENOMIC DNA]</scope>
    <source>
        <strain evidence="2">DG_78</strain>
    </source>
</reference>
<dbReference type="PANTHER" id="PTHR42883:SF2">
    <property type="entry name" value="THYMIDYLYLTRANSFERASE"/>
    <property type="match status" value="1"/>
</dbReference>
<dbReference type="CDD" id="cd04189">
    <property type="entry name" value="G1P_TT_long"/>
    <property type="match status" value="1"/>
</dbReference>
<dbReference type="PATRIC" id="fig|1703772.3.peg.1968"/>
<dbReference type="PANTHER" id="PTHR42883">
    <property type="entry name" value="GLUCOSE-1-PHOSPHATE THYMIDYLTRANSFERASE"/>
    <property type="match status" value="1"/>
</dbReference>
<sequence>MKGLILAGGFGTRLRPLTYTGAKQLIPIANKPIIYYGIESLVKARIKKIGIVVGDTAQEVENMVGHGERWGITISYIPQEAPLGLAHAIKISRDFLGDEPFIMYLGDNILKSGIDEFVRQFQSNKPNALILLTKVSNPQEFGVAVIDDKGYVKKLIEKPKKPPSDFALVGVYLFDKQIFTAIEHIKPSWRNELEITDAIQWLLDNNLKVESHIVRGWWKDTGKPDDIIEANLLVLEGIESFNKGTQKDSTIHGRVQLEEGSHVEKSVIRGPVIIGKNAKIRNAYIGPFSAIGDNVIIENSEIECSVIMEGAHIKNLEKRIDRSIVGKNVILVQSNDSPRTYKFILGDQSYVEIIK</sequence>
<name>A0A0S7YIM6_UNCT6</name>
<protein>
    <submittedName>
        <fullName evidence="2">Glucose-1-phosphate thymidylyltransferase</fullName>
    </submittedName>
</protein>